<comment type="caution">
    <text evidence="1">The sequence shown here is derived from an EMBL/GenBank/DDBJ whole genome shotgun (WGS) entry which is preliminary data.</text>
</comment>
<accession>A0ACB0KPA7</accession>
<proteinExistence type="predicted"/>
<dbReference type="Proteomes" id="UP001177021">
    <property type="component" value="Unassembled WGS sequence"/>
</dbReference>
<dbReference type="EMBL" id="CASHSV030000311">
    <property type="protein sequence ID" value="CAJ2657197.1"/>
    <property type="molecule type" value="Genomic_DNA"/>
</dbReference>
<reference evidence="1" key="1">
    <citation type="submission" date="2023-10" db="EMBL/GenBank/DDBJ databases">
        <authorList>
            <person name="Rodriguez Cubillos JULIANA M."/>
            <person name="De Vega J."/>
        </authorList>
    </citation>
    <scope>NUCLEOTIDE SEQUENCE</scope>
</reference>
<evidence type="ECO:0000313" key="2">
    <source>
        <dbReference type="Proteomes" id="UP001177021"/>
    </source>
</evidence>
<sequence length="335" mass="38912">MSSQELDHGSNGIHFLKIILQSTLQQGKLKVPISFVRRHWKGMTNPVTLSLPNLTEKKVFWEKTSDYDVWFCNGWKEFANYLSLSDSQCLVFQYQGNSLFNVIGFGKCGLEIKYPLNEASEEFEESDCSLKLIENPSSLRSKRLKSSSSSYNVCKKIKINSKEQKEFKDDKRIVQAQARFPKFKDMDNGEILKILPGNSCDDLKERGLVLYEKVKKKFHCDKDFFACMIHKTYIERDMLAIPNEFGYTHLHRMEGRNATLFIDQERTWNVDLKLTRSKHKQFRLTSGWSKFRAHNNLKLGDVCVFILNKCKGTVSFQVVIFSLEKDMSAPYFEGL</sequence>
<keyword evidence="2" id="KW-1185">Reference proteome</keyword>
<name>A0ACB0KPA7_TRIPR</name>
<gene>
    <name evidence="1" type="ORF">MILVUS5_LOCUS23816</name>
</gene>
<protein>
    <submittedName>
        <fullName evidence="1">Uncharacterized protein</fullName>
    </submittedName>
</protein>
<organism evidence="1 2">
    <name type="scientific">Trifolium pratense</name>
    <name type="common">Red clover</name>
    <dbReference type="NCBI Taxonomy" id="57577"/>
    <lineage>
        <taxon>Eukaryota</taxon>
        <taxon>Viridiplantae</taxon>
        <taxon>Streptophyta</taxon>
        <taxon>Embryophyta</taxon>
        <taxon>Tracheophyta</taxon>
        <taxon>Spermatophyta</taxon>
        <taxon>Magnoliopsida</taxon>
        <taxon>eudicotyledons</taxon>
        <taxon>Gunneridae</taxon>
        <taxon>Pentapetalae</taxon>
        <taxon>rosids</taxon>
        <taxon>fabids</taxon>
        <taxon>Fabales</taxon>
        <taxon>Fabaceae</taxon>
        <taxon>Papilionoideae</taxon>
        <taxon>50 kb inversion clade</taxon>
        <taxon>NPAAA clade</taxon>
        <taxon>Hologalegina</taxon>
        <taxon>IRL clade</taxon>
        <taxon>Trifolieae</taxon>
        <taxon>Trifolium</taxon>
    </lineage>
</organism>
<evidence type="ECO:0000313" key="1">
    <source>
        <dbReference type="EMBL" id="CAJ2657197.1"/>
    </source>
</evidence>